<dbReference type="PANTHER" id="PTHR18895">
    <property type="entry name" value="HEMK METHYLTRANSFERASE"/>
    <property type="match status" value="1"/>
</dbReference>
<dbReference type="InterPro" id="IPR050320">
    <property type="entry name" value="N5-glutamine_MTase"/>
</dbReference>
<dbReference type="InterPro" id="IPR007848">
    <property type="entry name" value="Small_mtfrase_dom"/>
</dbReference>
<dbReference type="PROSITE" id="PS00092">
    <property type="entry name" value="N6_MTASE"/>
    <property type="match status" value="1"/>
</dbReference>
<comment type="catalytic activity">
    <reaction evidence="5">
        <text>L-glutaminyl-[peptide chain release factor] + S-adenosyl-L-methionine = N(5)-methyl-L-glutaminyl-[peptide chain release factor] + S-adenosyl-L-homocysteine + H(+)</text>
        <dbReference type="Rhea" id="RHEA:42896"/>
        <dbReference type="Rhea" id="RHEA-COMP:10271"/>
        <dbReference type="Rhea" id="RHEA-COMP:10272"/>
        <dbReference type="ChEBI" id="CHEBI:15378"/>
        <dbReference type="ChEBI" id="CHEBI:30011"/>
        <dbReference type="ChEBI" id="CHEBI:57856"/>
        <dbReference type="ChEBI" id="CHEBI:59789"/>
        <dbReference type="ChEBI" id="CHEBI:61891"/>
        <dbReference type="EC" id="2.1.1.297"/>
    </reaction>
</comment>
<dbReference type="PANTHER" id="PTHR18895:SF74">
    <property type="entry name" value="MTRF1L RELEASE FACTOR GLUTAMINE METHYLTRANSFERASE"/>
    <property type="match status" value="1"/>
</dbReference>
<gene>
    <name evidence="8" type="ORF">METZ01_LOCUS302718</name>
</gene>
<keyword evidence="2" id="KW-0489">Methyltransferase</keyword>
<keyword evidence="3" id="KW-0808">Transferase</keyword>
<dbReference type="InterPro" id="IPR029063">
    <property type="entry name" value="SAM-dependent_MTases_sf"/>
</dbReference>
<evidence type="ECO:0000256" key="5">
    <source>
        <dbReference type="ARBA" id="ARBA00048391"/>
    </source>
</evidence>
<dbReference type="EC" id="2.1.1.297" evidence="1"/>
<dbReference type="GO" id="GO:0003676">
    <property type="term" value="F:nucleic acid binding"/>
    <property type="evidence" value="ECO:0007669"/>
    <property type="project" value="InterPro"/>
</dbReference>
<dbReference type="SUPFAM" id="SSF53335">
    <property type="entry name" value="S-adenosyl-L-methionine-dependent methyltransferases"/>
    <property type="match status" value="1"/>
</dbReference>
<dbReference type="Pfam" id="PF05175">
    <property type="entry name" value="MTS"/>
    <property type="match status" value="1"/>
</dbReference>
<accession>A0A382MLK9</accession>
<proteinExistence type="predicted"/>
<dbReference type="InterPro" id="IPR019874">
    <property type="entry name" value="RF_methyltr_PrmC"/>
</dbReference>
<evidence type="ECO:0000256" key="4">
    <source>
        <dbReference type="ARBA" id="ARBA00022691"/>
    </source>
</evidence>
<dbReference type="GO" id="GO:0102559">
    <property type="term" value="F:peptide chain release factor N(5)-glutamine methyltransferase activity"/>
    <property type="evidence" value="ECO:0007669"/>
    <property type="project" value="UniProtKB-EC"/>
</dbReference>
<dbReference type="InterPro" id="IPR040758">
    <property type="entry name" value="PrmC_N"/>
</dbReference>
<sequence length="235" mass="25337">MTAEDLDRLSRQVERRTHREPLQHILGTANFLGYDFQVSAEVLIPRPETEMLVELALEFLGPLPNPSVFDFGTGSGCIALALAKRCPNSNIIGSDISEEALVLARANAASLGALDRVEFRHADGLAALAKGEQMDLILSNPPYIPTANIDALQPEVRDHDPRLALDGGADGMQFHRLLADEGQSHLKSGAKLMAEFGDGQAAAIVELFSRADWPSVTTANDLSHQPRIVIASTGH</sequence>
<feature type="domain" description="Methyltransferase small" evidence="6">
    <location>
        <begin position="64"/>
        <end position="144"/>
    </location>
</feature>
<dbReference type="InterPro" id="IPR004556">
    <property type="entry name" value="HemK-like"/>
</dbReference>
<dbReference type="AlphaFoldDB" id="A0A382MLK9"/>
<dbReference type="GO" id="GO:0032259">
    <property type="term" value="P:methylation"/>
    <property type="evidence" value="ECO:0007669"/>
    <property type="project" value="UniProtKB-KW"/>
</dbReference>
<evidence type="ECO:0000313" key="8">
    <source>
        <dbReference type="EMBL" id="SVC49864.1"/>
    </source>
</evidence>
<evidence type="ECO:0000259" key="6">
    <source>
        <dbReference type="Pfam" id="PF05175"/>
    </source>
</evidence>
<dbReference type="Gene3D" id="1.10.8.10">
    <property type="entry name" value="DNA helicase RuvA subunit, C-terminal domain"/>
    <property type="match status" value="1"/>
</dbReference>
<dbReference type="NCBIfam" id="TIGR00536">
    <property type="entry name" value="hemK_fam"/>
    <property type="match status" value="1"/>
</dbReference>
<protein>
    <recommendedName>
        <fullName evidence="1">peptide chain release factor N(5)-glutamine methyltransferase</fullName>
        <ecNumber evidence="1">2.1.1.297</ecNumber>
    </recommendedName>
</protein>
<evidence type="ECO:0000256" key="3">
    <source>
        <dbReference type="ARBA" id="ARBA00022679"/>
    </source>
</evidence>
<dbReference type="CDD" id="cd02440">
    <property type="entry name" value="AdoMet_MTases"/>
    <property type="match status" value="1"/>
</dbReference>
<dbReference type="EMBL" id="UINC01094541">
    <property type="protein sequence ID" value="SVC49864.1"/>
    <property type="molecule type" value="Genomic_DNA"/>
</dbReference>
<dbReference type="InterPro" id="IPR002052">
    <property type="entry name" value="DNA_methylase_N6_adenine_CS"/>
</dbReference>
<name>A0A382MLK9_9ZZZZ</name>
<keyword evidence="4" id="KW-0949">S-adenosyl-L-methionine</keyword>
<feature type="domain" description="Release factor glutamine methyltransferase N-terminal" evidence="7">
    <location>
        <begin position="1"/>
        <end position="27"/>
    </location>
</feature>
<reference evidence="8" key="1">
    <citation type="submission" date="2018-05" db="EMBL/GenBank/DDBJ databases">
        <authorList>
            <person name="Lanie J.A."/>
            <person name="Ng W.-L."/>
            <person name="Kazmierczak K.M."/>
            <person name="Andrzejewski T.M."/>
            <person name="Davidsen T.M."/>
            <person name="Wayne K.J."/>
            <person name="Tettelin H."/>
            <person name="Glass J.I."/>
            <person name="Rusch D."/>
            <person name="Podicherti R."/>
            <person name="Tsui H.-C.T."/>
            <person name="Winkler M.E."/>
        </authorList>
    </citation>
    <scope>NUCLEOTIDE SEQUENCE</scope>
</reference>
<dbReference type="Gene3D" id="3.40.50.150">
    <property type="entry name" value="Vaccinia Virus protein VP39"/>
    <property type="match status" value="1"/>
</dbReference>
<dbReference type="Pfam" id="PF17827">
    <property type="entry name" value="PrmC_N"/>
    <property type="match status" value="1"/>
</dbReference>
<evidence type="ECO:0000256" key="1">
    <source>
        <dbReference type="ARBA" id="ARBA00012771"/>
    </source>
</evidence>
<dbReference type="NCBIfam" id="TIGR03534">
    <property type="entry name" value="RF_mod_PrmC"/>
    <property type="match status" value="1"/>
</dbReference>
<organism evidence="8">
    <name type="scientific">marine metagenome</name>
    <dbReference type="NCBI Taxonomy" id="408172"/>
    <lineage>
        <taxon>unclassified sequences</taxon>
        <taxon>metagenomes</taxon>
        <taxon>ecological metagenomes</taxon>
    </lineage>
</organism>
<evidence type="ECO:0000259" key="7">
    <source>
        <dbReference type="Pfam" id="PF17827"/>
    </source>
</evidence>
<evidence type="ECO:0000256" key="2">
    <source>
        <dbReference type="ARBA" id="ARBA00022603"/>
    </source>
</evidence>